<evidence type="ECO:0000256" key="3">
    <source>
        <dbReference type="ARBA" id="ARBA00022679"/>
    </source>
</evidence>
<evidence type="ECO:0000313" key="6">
    <source>
        <dbReference type="EMBL" id="QTA38779.1"/>
    </source>
</evidence>
<dbReference type="PROSITE" id="PS00600">
    <property type="entry name" value="AA_TRANSFER_CLASS_3"/>
    <property type="match status" value="1"/>
</dbReference>
<dbReference type="PIRSF" id="PIRSF000521">
    <property type="entry name" value="Transaminase_4ab_Lys_Orn"/>
    <property type="match status" value="1"/>
</dbReference>
<dbReference type="InterPro" id="IPR015422">
    <property type="entry name" value="PyrdxlP-dep_Trfase_small"/>
</dbReference>
<dbReference type="InterPro" id="IPR049704">
    <property type="entry name" value="Aminotrans_3_PPA_site"/>
</dbReference>
<comment type="similarity">
    <text evidence="5">Belongs to the class-III pyridoxal-phosphate-dependent aminotransferase family.</text>
</comment>
<dbReference type="Pfam" id="PF00202">
    <property type="entry name" value="Aminotran_3"/>
    <property type="match status" value="1"/>
</dbReference>
<keyword evidence="7" id="KW-1185">Reference proteome</keyword>
<dbReference type="EMBL" id="CP071446">
    <property type="protein sequence ID" value="QTA38779.1"/>
    <property type="molecule type" value="Genomic_DNA"/>
</dbReference>
<evidence type="ECO:0000256" key="5">
    <source>
        <dbReference type="RuleBase" id="RU003560"/>
    </source>
</evidence>
<dbReference type="SUPFAM" id="SSF53383">
    <property type="entry name" value="PLP-dependent transferases"/>
    <property type="match status" value="1"/>
</dbReference>
<organism evidence="6 7">
    <name type="scientific">Thermosipho ferrireducens</name>
    <dbReference type="NCBI Taxonomy" id="2571116"/>
    <lineage>
        <taxon>Bacteria</taxon>
        <taxon>Thermotogati</taxon>
        <taxon>Thermotogota</taxon>
        <taxon>Thermotogae</taxon>
        <taxon>Thermotogales</taxon>
        <taxon>Fervidobacteriaceae</taxon>
        <taxon>Thermosipho</taxon>
    </lineage>
</organism>
<dbReference type="InterPro" id="IPR015421">
    <property type="entry name" value="PyrdxlP-dep_Trfase_major"/>
</dbReference>
<reference evidence="6 7" key="1">
    <citation type="submission" date="2021-03" db="EMBL/GenBank/DDBJ databases">
        <title>Thermosipho ferrireducens sp.nov., an anaerobic thermophilic iron-reducing bacterium isolated from a deep-sea hydrothermal sulfide deposits.</title>
        <authorList>
            <person name="Zeng X."/>
            <person name="Chen Y."/>
            <person name="Shao Z."/>
        </authorList>
    </citation>
    <scope>NUCLEOTIDE SEQUENCE [LARGE SCALE GENOMIC DNA]</scope>
    <source>
        <strain evidence="6 7">JL129W03</strain>
    </source>
</reference>
<proteinExistence type="inferred from homology"/>
<dbReference type="PANTHER" id="PTHR11986">
    <property type="entry name" value="AMINOTRANSFERASE CLASS III"/>
    <property type="match status" value="1"/>
</dbReference>
<evidence type="ECO:0000256" key="1">
    <source>
        <dbReference type="ARBA" id="ARBA00001933"/>
    </source>
</evidence>
<accession>A0ABX7S856</accession>
<name>A0ABX7S856_9BACT</name>
<dbReference type="InterPro" id="IPR015424">
    <property type="entry name" value="PyrdxlP-dep_Trfase"/>
</dbReference>
<dbReference type="GO" id="GO:0008483">
    <property type="term" value="F:transaminase activity"/>
    <property type="evidence" value="ECO:0007669"/>
    <property type="project" value="UniProtKB-KW"/>
</dbReference>
<keyword evidence="4 5" id="KW-0663">Pyridoxal phosphate</keyword>
<dbReference type="InterPro" id="IPR050103">
    <property type="entry name" value="Class-III_PLP-dep_AT"/>
</dbReference>
<keyword evidence="2 6" id="KW-0032">Aminotransferase</keyword>
<gene>
    <name evidence="6" type="ORF">JYK00_04535</name>
</gene>
<comment type="cofactor">
    <cofactor evidence="1">
        <name>pyridoxal 5'-phosphate</name>
        <dbReference type="ChEBI" id="CHEBI:597326"/>
    </cofactor>
</comment>
<evidence type="ECO:0000313" key="7">
    <source>
        <dbReference type="Proteomes" id="UP000671862"/>
    </source>
</evidence>
<dbReference type="Proteomes" id="UP000671862">
    <property type="component" value="Chromosome"/>
</dbReference>
<protein>
    <submittedName>
        <fullName evidence="6">Aminotransferase class III-fold pyridoxal phosphate-dependent enzyme</fullName>
    </submittedName>
</protein>
<evidence type="ECO:0000256" key="4">
    <source>
        <dbReference type="ARBA" id="ARBA00022898"/>
    </source>
</evidence>
<sequence>MVSFIINTYNRLPIKITKAKGIYIYDDEGRKYIDTFSGIGVLAFGHGDSFTKKAIREKMEKFLHVSNFFLDEDAEFVSQFLVQQTHSPGKVYFGNSGAEANEAALKAIKKVKEGIIISFEENFHGRTLGALSITGFPGIRKPFEPLLKDIMFLPFNDSDYLEKFFKNNGEKVAAVFLETIHGSGGIKLISEEFSNVLMNLKEKYNFLLITDEVQSGIGRTGKFYSFQHFNLKPDIITVSKALGGGLPLSATIFLENLSNVFRPGEHGSTFAPNPLALAASKVILNRITPDLLKKVRENGEYLKHSLIKLMKKYNSIVDVRGKGLMAAFELKNIDSNKLLFTALNNGLLINVLKEKIVRLLPPLNITKEEIDEIISKLDDTLNMLYL</sequence>
<evidence type="ECO:0000256" key="2">
    <source>
        <dbReference type="ARBA" id="ARBA00022576"/>
    </source>
</evidence>
<dbReference type="PANTHER" id="PTHR11986:SF79">
    <property type="entry name" value="ACETYLORNITHINE AMINOTRANSFERASE, MITOCHONDRIAL"/>
    <property type="match status" value="1"/>
</dbReference>
<dbReference type="InterPro" id="IPR005814">
    <property type="entry name" value="Aminotrans_3"/>
</dbReference>
<dbReference type="CDD" id="cd00610">
    <property type="entry name" value="OAT_like"/>
    <property type="match status" value="1"/>
</dbReference>
<keyword evidence="3" id="KW-0808">Transferase</keyword>
<dbReference type="Gene3D" id="3.90.1150.10">
    <property type="entry name" value="Aspartate Aminotransferase, domain 1"/>
    <property type="match status" value="1"/>
</dbReference>
<dbReference type="Gene3D" id="3.40.640.10">
    <property type="entry name" value="Type I PLP-dependent aspartate aminotransferase-like (Major domain)"/>
    <property type="match status" value="1"/>
</dbReference>